<keyword evidence="1" id="KW-0677">Repeat</keyword>
<dbReference type="EMBL" id="GECZ01026433">
    <property type="protein sequence ID" value="JAS43336.1"/>
    <property type="molecule type" value="Transcribed_RNA"/>
</dbReference>
<dbReference type="InterPro" id="IPR028641">
    <property type="entry name" value="RCC2"/>
</dbReference>
<dbReference type="SUPFAM" id="SSF50985">
    <property type="entry name" value="RCC1/BLIP-II"/>
    <property type="match status" value="1"/>
</dbReference>
<dbReference type="InterPro" id="IPR009091">
    <property type="entry name" value="RCC1/BLIP-II"/>
</dbReference>
<dbReference type="PROSITE" id="PS00626">
    <property type="entry name" value="RCC1_2"/>
    <property type="match status" value="2"/>
</dbReference>
<dbReference type="PRINTS" id="PR00633">
    <property type="entry name" value="RCCNDNSATION"/>
</dbReference>
<dbReference type="GO" id="GO:0016020">
    <property type="term" value="C:membrane"/>
    <property type="evidence" value="ECO:0007669"/>
    <property type="project" value="TreeGrafter"/>
</dbReference>
<sequence length="490" mass="53381">MSSKRKSDGKSRAPKKAKKNGKSKHEDLSDFDDEFGSDVSNEGSNSANHTDNEDVGNEVDLPADDDTLRVKGPDHVGKVLICGATNWDLVARKTVPKGCKNANKGRDLFTPHLFTPLSNIRVHVVVSGCNAAHSVIITENWKAMVFGRNEKGQLGTGNTDRSDVPVELEELKDLTIVGAACGRNHTLFLTDRGHVYACGDNKMGQCGVGSTSQTVDKPTRIRYKGPPIVKVACGAEFSMILDCKGSLYSFGSPEYGQLGHNTTGEYIQQSGKVNHSSEKSPKMIMHFIEKNKDHITPVEGVDIRDVACGTNHTIALDSRKRIFSWGFGGYGRLGHADTKDELVPRIVKFFETQGKGIKGIYCGSSFSICVNEFKVAYLFGQTKKTGEANMYPKPMQDLYGWNIRSVGCGITATVLAADNSVISFGPSPAFGELGHGVNRKSTTTAMEVRALEGIYVEQVAMGMHHTLLLARDETEAEKDKINELPEYDPA</sequence>
<feature type="domain" description="RCC1-like" evidence="4">
    <location>
        <begin position="106"/>
        <end position="468"/>
    </location>
</feature>
<dbReference type="PANTHER" id="PTHR46207:SF1">
    <property type="entry name" value="PROTEIN RCC2"/>
    <property type="match status" value="1"/>
</dbReference>
<evidence type="ECO:0000256" key="2">
    <source>
        <dbReference type="PROSITE-ProRule" id="PRU00235"/>
    </source>
</evidence>
<evidence type="ECO:0000256" key="3">
    <source>
        <dbReference type="SAM" id="MobiDB-lite"/>
    </source>
</evidence>
<dbReference type="PANTHER" id="PTHR46207">
    <property type="entry name" value="PROTEIN RCC2"/>
    <property type="match status" value="1"/>
</dbReference>
<evidence type="ECO:0000259" key="4">
    <source>
        <dbReference type="Pfam" id="PF25390"/>
    </source>
</evidence>
<name>A0A1B6EZ59_9HEMI</name>
<feature type="region of interest" description="Disordered" evidence="3">
    <location>
        <begin position="1"/>
        <end position="66"/>
    </location>
</feature>
<dbReference type="Gene3D" id="2.130.10.30">
    <property type="entry name" value="Regulator of chromosome condensation 1/beta-lactamase-inhibitor protein II"/>
    <property type="match status" value="2"/>
</dbReference>
<dbReference type="Pfam" id="PF25390">
    <property type="entry name" value="WD40_RLD"/>
    <property type="match status" value="1"/>
</dbReference>
<dbReference type="PROSITE" id="PS50012">
    <property type="entry name" value="RCC1_3"/>
    <property type="match status" value="5"/>
</dbReference>
<feature type="repeat" description="RCC1" evidence="2">
    <location>
        <begin position="245"/>
        <end position="319"/>
    </location>
</feature>
<evidence type="ECO:0000256" key="1">
    <source>
        <dbReference type="ARBA" id="ARBA00022737"/>
    </source>
</evidence>
<feature type="compositionally biased region" description="Basic residues" evidence="3">
    <location>
        <begin position="12"/>
        <end position="22"/>
    </location>
</feature>
<evidence type="ECO:0000313" key="5">
    <source>
        <dbReference type="EMBL" id="JAS43336.1"/>
    </source>
</evidence>
<feature type="repeat" description="RCC1" evidence="2">
    <location>
        <begin position="193"/>
        <end position="244"/>
    </location>
</feature>
<dbReference type="AlphaFoldDB" id="A0A1B6EZ59"/>
<feature type="repeat" description="RCC1" evidence="2">
    <location>
        <begin position="141"/>
        <end position="192"/>
    </location>
</feature>
<dbReference type="InterPro" id="IPR000408">
    <property type="entry name" value="Reg_chr_condens"/>
</dbReference>
<proteinExistence type="predicted"/>
<accession>A0A1B6EZ59</accession>
<feature type="compositionally biased region" description="Polar residues" evidence="3">
    <location>
        <begin position="38"/>
        <end position="49"/>
    </location>
</feature>
<gene>
    <name evidence="5" type="ORF">g.29122</name>
</gene>
<dbReference type="GO" id="GO:0031267">
    <property type="term" value="F:small GTPase binding"/>
    <property type="evidence" value="ECO:0007669"/>
    <property type="project" value="TreeGrafter"/>
</dbReference>
<organism evidence="5">
    <name type="scientific">Cuerna arida</name>
    <dbReference type="NCBI Taxonomy" id="1464854"/>
    <lineage>
        <taxon>Eukaryota</taxon>
        <taxon>Metazoa</taxon>
        <taxon>Ecdysozoa</taxon>
        <taxon>Arthropoda</taxon>
        <taxon>Hexapoda</taxon>
        <taxon>Insecta</taxon>
        <taxon>Pterygota</taxon>
        <taxon>Neoptera</taxon>
        <taxon>Paraneoptera</taxon>
        <taxon>Hemiptera</taxon>
        <taxon>Auchenorrhyncha</taxon>
        <taxon>Membracoidea</taxon>
        <taxon>Cicadellidae</taxon>
        <taxon>Cicadellinae</taxon>
        <taxon>Proconiini</taxon>
        <taxon>Cuerna</taxon>
    </lineage>
</organism>
<feature type="compositionally biased region" description="Acidic residues" evidence="3">
    <location>
        <begin position="53"/>
        <end position="65"/>
    </location>
</feature>
<dbReference type="InterPro" id="IPR058923">
    <property type="entry name" value="RCC1-like_dom"/>
</dbReference>
<feature type="repeat" description="RCC1" evidence="2">
    <location>
        <begin position="320"/>
        <end position="373"/>
    </location>
</feature>
<protein>
    <recommendedName>
        <fullName evidence="4">RCC1-like domain-containing protein</fullName>
    </recommendedName>
</protein>
<feature type="compositionally biased region" description="Basic and acidic residues" evidence="3">
    <location>
        <begin position="1"/>
        <end position="11"/>
    </location>
</feature>
<reference evidence="5" key="1">
    <citation type="submission" date="2015-11" db="EMBL/GenBank/DDBJ databases">
        <title>De novo transcriptome assembly of four potential Pierce s Disease insect vectors from Arizona vineyards.</title>
        <authorList>
            <person name="Tassone E.E."/>
        </authorList>
    </citation>
    <scope>NUCLEOTIDE SEQUENCE</scope>
</reference>
<feature type="repeat" description="RCC1" evidence="2">
    <location>
        <begin position="419"/>
        <end position="472"/>
    </location>
</feature>